<dbReference type="Pfam" id="PF13289">
    <property type="entry name" value="SIR2_2"/>
    <property type="match status" value="1"/>
</dbReference>
<evidence type="ECO:0000313" key="2">
    <source>
        <dbReference type="Proteomes" id="UP000188388"/>
    </source>
</evidence>
<keyword evidence="2" id="KW-1185">Reference proteome</keyword>
<sequence length="294" mass="32332">MNTIPTSGHLVVVRDSFARKLLELARRALVSDQVIPYLGPGLLRLSSAEPPVPCTPEAVAEALNTRAPAPSKIRTNMWSVAQFIEQRRHRRTLQAWMTDIFAGPAAPSILHAWLAKLPLSLIIDSWYEGAMRAALAEAGRTDVVEIQGVTRANEVGDIWTRTYDLSGRELEAGAATKTVLYAPHGSIRPAANFLIADSDYVEALTEIDIQTPIPDVVKERRVDRGFFFVGCRFNDQMLRTYARQIMKRSEGPRYAIMDGQTLTRNEARFLAASGITVIDMPASEAVAQLAGSAS</sequence>
<protein>
    <submittedName>
        <fullName evidence="1">Uncharacterized protein</fullName>
    </submittedName>
</protein>
<organism evidence="1 2">
    <name type="scientific">Mesorhizobium prunaredense</name>
    <dbReference type="NCBI Taxonomy" id="1631249"/>
    <lineage>
        <taxon>Bacteria</taxon>
        <taxon>Pseudomonadati</taxon>
        <taxon>Pseudomonadota</taxon>
        <taxon>Alphaproteobacteria</taxon>
        <taxon>Hyphomicrobiales</taxon>
        <taxon>Phyllobacteriaceae</taxon>
        <taxon>Mesorhizobium</taxon>
    </lineage>
</organism>
<accession>A0A1R3V7S3</accession>
<name>A0A1R3V7S3_9HYPH</name>
<proteinExistence type="predicted"/>
<dbReference type="AlphaFoldDB" id="A0A1R3V7S3"/>
<dbReference type="EMBL" id="FTPD01000017">
    <property type="protein sequence ID" value="SIT55945.1"/>
    <property type="molecule type" value="Genomic_DNA"/>
</dbReference>
<dbReference type="Proteomes" id="UP000188388">
    <property type="component" value="Unassembled WGS sequence"/>
</dbReference>
<dbReference type="STRING" id="1631249.BQ8794_240152"/>
<evidence type="ECO:0000313" key="1">
    <source>
        <dbReference type="EMBL" id="SIT55945.1"/>
    </source>
</evidence>
<gene>
    <name evidence="1" type="ORF">BQ8794_240152</name>
</gene>
<reference evidence="2" key="1">
    <citation type="submission" date="2017-01" db="EMBL/GenBank/DDBJ databases">
        <authorList>
            <person name="Brunel B."/>
        </authorList>
    </citation>
    <scope>NUCLEOTIDE SEQUENCE [LARGE SCALE GENOMIC DNA]</scope>
</reference>
<dbReference type="RefSeq" id="WP_077379108.1">
    <property type="nucleotide sequence ID" value="NZ_FTPD01000017.1"/>
</dbReference>